<dbReference type="STRING" id="1774969.AUC69_05255"/>
<keyword evidence="4" id="KW-1185">Reference proteome</keyword>
<dbReference type="EMBL" id="LPWF01000004">
    <property type="protein sequence ID" value="ODS01670.1"/>
    <property type="molecule type" value="Genomic_DNA"/>
</dbReference>
<dbReference type="PANTHER" id="PTHR30332:SF17">
    <property type="entry name" value="TYPE IV PILIATION SYSTEM PROTEIN DR_0774-RELATED"/>
    <property type="match status" value="1"/>
</dbReference>
<dbReference type="OrthoDB" id="9775455at2"/>
<gene>
    <name evidence="3" type="ORF">AUC69_05255</name>
</gene>
<evidence type="ECO:0000256" key="1">
    <source>
        <dbReference type="RuleBase" id="RU004003"/>
    </source>
</evidence>
<organism evidence="3 4">
    <name type="scientific">Methyloceanibacter superfactus</name>
    <dbReference type="NCBI Taxonomy" id="1774969"/>
    <lineage>
        <taxon>Bacteria</taxon>
        <taxon>Pseudomonadati</taxon>
        <taxon>Pseudomonadota</taxon>
        <taxon>Alphaproteobacteria</taxon>
        <taxon>Hyphomicrobiales</taxon>
        <taxon>Hyphomicrobiaceae</taxon>
        <taxon>Methyloceanibacter</taxon>
    </lineage>
</organism>
<dbReference type="RefSeq" id="WP_069440545.1">
    <property type="nucleotide sequence ID" value="NZ_LPWF01000004.1"/>
</dbReference>
<name>A0A1E3W7G0_9HYPH</name>
<dbReference type="Proteomes" id="UP000094472">
    <property type="component" value="Unassembled WGS sequence"/>
</dbReference>
<protein>
    <recommendedName>
        <fullName evidence="2">Type II/III secretion system secretin-like domain-containing protein</fullName>
    </recommendedName>
</protein>
<reference evidence="3 4" key="1">
    <citation type="journal article" date="2016" name="Environ. Microbiol.">
        <title>New Methyloceanibacter diversity from North Sea sediments includes methanotroph containing solely the soluble methane monooxygenase.</title>
        <authorList>
            <person name="Vekeman B."/>
            <person name="Kerckhof F.M."/>
            <person name="Cremers G."/>
            <person name="de Vos P."/>
            <person name="Vandamme P."/>
            <person name="Boon N."/>
            <person name="Op den Camp H.J."/>
            <person name="Heylen K."/>
        </authorList>
    </citation>
    <scope>NUCLEOTIDE SEQUENCE [LARGE SCALE GENOMIC DNA]</scope>
    <source>
        <strain evidence="3 4">R-67175</strain>
    </source>
</reference>
<dbReference type="AlphaFoldDB" id="A0A1E3W7G0"/>
<dbReference type="GO" id="GO:0009306">
    <property type="term" value="P:protein secretion"/>
    <property type="evidence" value="ECO:0007669"/>
    <property type="project" value="InterPro"/>
</dbReference>
<feature type="domain" description="Type II/III secretion system secretin-like" evidence="2">
    <location>
        <begin position="172"/>
        <end position="338"/>
    </location>
</feature>
<dbReference type="PANTHER" id="PTHR30332">
    <property type="entry name" value="PROBABLE GENERAL SECRETION PATHWAY PROTEIN D"/>
    <property type="match status" value="1"/>
</dbReference>
<comment type="similarity">
    <text evidence="1">Belongs to the bacterial secretin family.</text>
</comment>
<dbReference type="PRINTS" id="PR00811">
    <property type="entry name" value="BCTERIALGSPD"/>
</dbReference>
<evidence type="ECO:0000313" key="4">
    <source>
        <dbReference type="Proteomes" id="UP000094472"/>
    </source>
</evidence>
<dbReference type="InterPro" id="IPR001775">
    <property type="entry name" value="GspD/PilQ"/>
</dbReference>
<sequence length="391" mass="40458">MTIERDLGALQNLIARLIPGSMVSVETIGENVVLTGRVPRPIDATRAAEIVNSFLGASDDGNSTAAAAGGAAVTINNTTGASGGSSSGPSRVINMITVEGREQVLLKVSVVEMQRNIIKQFGVNLDALINTGNFAFAASSALPFPISGALGQAVAGAAWSDGSSNVSAILQALEQDGLVHILAEPNLTAISGETANFLAGGEFPVPVAQDNAGSATPTITVDFKKFGIGLAFTPVVMSEGLISLKISTEVSELSNEGAVVLSNISIPALKVRRAETAVELPSGGSLVIAGLLSDQSRQAISGYPGLKNLPVIGTLFRSRDFLKSETELVVMVTPYVVKPVAQQQLAKPDDGFGWASDVNADLLGQMNRIYGRDPERAPVGNFTGDVGFIVE</sequence>
<dbReference type="InterPro" id="IPR004846">
    <property type="entry name" value="T2SS/T3SS_dom"/>
</dbReference>
<accession>A0A1E3W7G0</accession>
<comment type="caution">
    <text evidence="3">The sequence shown here is derived from an EMBL/GenBank/DDBJ whole genome shotgun (WGS) entry which is preliminary data.</text>
</comment>
<dbReference type="InterPro" id="IPR050810">
    <property type="entry name" value="Bact_Secretion_Sys_Channel"/>
</dbReference>
<dbReference type="GO" id="GO:0015627">
    <property type="term" value="C:type II protein secretion system complex"/>
    <property type="evidence" value="ECO:0007669"/>
    <property type="project" value="TreeGrafter"/>
</dbReference>
<evidence type="ECO:0000313" key="3">
    <source>
        <dbReference type="EMBL" id="ODS01670.1"/>
    </source>
</evidence>
<evidence type="ECO:0000259" key="2">
    <source>
        <dbReference type="Pfam" id="PF00263"/>
    </source>
</evidence>
<proteinExistence type="inferred from homology"/>
<dbReference type="Pfam" id="PF00263">
    <property type="entry name" value="Secretin"/>
    <property type="match status" value="1"/>
</dbReference>